<dbReference type="PANTHER" id="PTHR30061">
    <property type="entry name" value="MALTOSE-BINDING PERIPLASMIC PROTEIN"/>
    <property type="match status" value="1"/>
</dbReference>
<evidence type="ECO:0000313" key="5">
    <source>
        <dbReference type="EMBL" id="NDL58667.1"/>
    </source>
</evidence>
<evidence type="ECO:0000256" key="4">
    <source>
        <dbReference type="SAM" id="SignalP"/>
    </source>
</evidence>
<feature type="chain" id="PRO_5039421709" evidence="4">
    <location>
        <begin position="27"/>
        <end position="435"/>
    </location>
</feature>
<dbReference type="GO" id="GO:0015768">
    <property type="term" value="P:maltose transport"/>
    <property type="evidence" value="ECO:0007669"/>
    <property type="project" value="TreeGrafter"/>
</dbReference>
<comment type="caution">
    <text evidence="5">The sequence shown here is derived from an EMBL/GenBank/DDBJ whole genome shotgun (WGS) entry which is preliminary data.</text>
</comment>
<dbReference type="GO" id="GO:1901982">
    <property type="term" value="F:maltose binding"/>
    <property type="evidence" value="ECO:0007669"/>
    <property type="project" value="TreeGrafter"/>
</dbReference>
<organism evidence="5 6">
    <name type="scientific">Phytoactinopolyspora mesophila</name>
    <dbReference type="NCBI Taxonomy" id="2650750"/>
    <lineage>
        <taxon>Bacteria</taxon>
        <taxon>Bacillati</taxon>
        <taxon>Actinomycetota</taxon>
        <taxon>Actinomycetes</taxon>
        <taxon>Jiangellales</taxon>
        <taxon>Jiangellaceae</taxon>
        <taxon>Phytoactinopolyspora</taxon>
    </lineage>
</organism>
<sequence length="435" mass="46291">MDMRSGTKKALNWVPAVAVLALVVSACGNDDDGDAAAPDPDGDHSGELTVWIMGDAADPVGSAVGEMAAAFEAEHEDVSINVEYVPWTAGKDHYTNAIIAGEVPDLAESGNTWTPEFAEEGVLAEVDLSRDEFVPVLEESATFDGATYGYPWYGGSRVLLYRTDLFDEAGVEPPDTWDDVLEIGETIEAETGVAAFQVAANNQHFFLPLVWQAGGEIATQEGDTWTPGFDTAEGHAAFEYFDTLWQTGWSPPDAQTDDFTSLSLAEEFTNGQSAMVTALPWQVTGIIADNPDLEGNIGAVLMPAGPAGNRDTLAGGSHLVVFEESQQKDLAAAFAEYMIASEQATDFAETTGFFPGTVAEAEAIVDEDDWLSPVAAEQFIEHARAYPVAGWWGALEGATAVKDTLQELIAGNFTVEEAAANLDNEINSRTGNGSN</sequence>
<evidence type="ECO:0000256" key="3">
    <source>
        <dbReference type="ARBA" id="ARBA00022729"/>
    </source>
</evidence>
<keyword evidence="3 4" id="KW-0732">Signal</keyword>
<proteinExistence type="inferred from homology"/>
<dbReference type="EMBL" id="WLZY01000005">
    <property type="protein sequence ID" value="NDL58667.1"/>
    <property type="molecule type" value="Genomic_DNA"/>
</dbReference>
<keyword evidence="2" id="KW-0813">Transport</keyword>
<dbReference type="GO" id="GO:0055052">
    <property type="term" value="C:ATP-binding cassette (ABC) transporter complex, substrate-binding subunit-containing"/>
    <property type="evidence" value="ECO:0007669"/>
    <property type="project" value="TreeGrafter"/>
</dbReference>
<dbReference type="PROSITE" id="PS51257">
    <property type="entry name" value="PROKAR_LIPOPROTEIN"/>
    <property type="match status" value="1"/>
</dbReference>
<feature type="signal peptide" evidence="4">
    <location>
        <begin position="1"/>
        <end position="26"/>
    </location>
</feature>
<gene>
    <name evidence="5" type="ORF">F7O44_16485</name>
</gene>
<dbReference type="PANTHER" id="PTHR30061:SF50">
    <property type="entry name" value="MALTOSE_MALTODEXTRIN-BINDING PERIPLASMIC PROTEIN"/>
    <property type="match status" value="1"/>
</dbReference>
<evidence type="ECO:0000313" key="6">
    <source>
        <dbReference type="Proteomes" id="UP000460435"/>
    </source>
</evidence>
<dbReference type="Pfam" id="PF01547">
    <property type="entry name" value="SBP_bac_1"/>
    <property type="match status" value="1"/>
</dbReference>
<accession>A0A7K3M6J8</accession>
<evidence type="ECO:0000256" key="2">
    <source>
        <dbReference type="ARBA" id="ARBA00022448"/>
    </source>
</evidence>
<dbReference type="InterPro" id="IPR006059">
    <property type="entry name" value="SBP"/>
</dbReference>
<protein>
    <submittedName>
        <fullName evidence="5">Extracellular solute-binding protein</fullName>
    </submittedName>
</protein>
<dbReference type="Proteomes" id="UP000460435">
    <property type="component" value="Unassembled WGS sequence"/>
</dbReference>
<name>A0A7K3M6J8_9ACTN</name>
<evidence type="ECO:0000256" key="1">
    <source>
        <dbReference type="ARBA" id="ARBA00008520"/>
    </source>
</evidence>
<dbReference type="GO" id="GO:0042956">
    <property type="term" value="P:maltodextrin transmembrane transport"/>
    <property type="evidence" value="ECO:0007669"/>
    <property type="project" value="TreeGrafter"/>
</dbReference>
<reference evidence="5 6" key="1">
    <citation type="submission" date="2019-11" db="EMBL/GenBank/DDBJ databases">
        <authorList>
            <person name="Li X.-J."/>
            <person name="Feng X.-M."/>
        </authorList>
    </citation>
    <scope>NUCLEOTIDE SEQUENCE [LARGE SCALE GENOMIC DNA]</scope>
    <source>
        <strain evidence="5 6">XMNu-373</strain>
    </source>
</reference>
<dbReference type="SUPFAM" id="SSF53850">
    <property type="entry name" value="Periplasmic binding protein-like II"/>
    <property type="match status" value="1"/>
</dbReference>
<comment type="similarity">
    <text evidence="1">Belongs to the bacterial solute-binding protein 1 family.</text>
</comment>
<dbReference type="AlphaFoldDB" id="A0A7K3M6J8"/>
<dbReference type="Gene3D" id="3.40.190.10">
    <property type="entry name" value="Periplasmic binding protein-like II"/>
    <property type="match status" value="2"/>
</dbReference>
<keyword evidence="6" id="KW-1185">Reference proteome</keyword>
<dbReference type="RefSeq" id="WP_162451358.1">
    <property type="nucleotide sequence ID" value="NZ_WLZY01000005.1"/>
</dbReference>